<evidence type="ECO:0000313" key="2">
    <source>
        <dbReference type="Proteomes" id="UP000287601"/>
    </source>
</evidence>
<sequence length="183" mass="22381">MAVGVRKTTFDEFFDNRKALIYKYQKGDLTKKEFIEEHYYFITRLNLKPFQRIDSFEKGIYNYQYYNAVAKYNTLRVRDKKLIEKHPDLVREIENKIKYHYHKKDESIIKLLRYLNYEDIEAYYIKSKSEYLNNKLIEIVLLDYDDVILHTINTGIVDELKREGVFKDVRKRSKIDNYVNKKY</sequence>
<dbReference type="RefSeq" id="WP_128745572.1">
    <property type="nucleotide sequence ID" value="NZ_CP035281.1"/>
</dbReference>
<dbReference type="EMBL" id="CP035281">
    <property type="protein sequence ID" value="QAT42923.1"/>
    <property type="molecule type" value="Genomic_DNA"/>
</dbReference>
<reference evidence="1 2" key="1">
    <citation type="submission" date="2019-01" db="EMBL/GenBank/DDBJ databases">
        <title>Draft genomes of a novel of Aminipila strains.</title>
        <authorList>
            <person name="Ma S."/>
        </authorList>
    </citation>
    <scope>NUCLEOTIDE SEQUENCE [LARGE SCALE GENOMIC DNA]</scope>
    <source>
        <strain evidence="2">JN-39</strain>
    </source>
</reference>
<dbReference type="Proteomes" id="UP000287601">
    <property type="component" value="Chromosome"/>
</dbReference>
<gene>
    <name evidence="1" type="ORF">EQM06_06555</name>
</gene>
<dbReference type="OrthoDB" id="1705959at2"/>
<dbReference type="Pfam" id="PF20353">
    <property type="entry name" value="DUF6648"/>
    <property type="match status" value="1"/>
</dbReference>
<keyword evidence="2" id="KW-1185">Reference proteome</keyword>
<dbReference type="AlphaFoldDB" id="A0A410PVH2"/>
<dbReference type="InterPro" id="IPR046590">
    <property type="entry name" value="DUF6648"/>
</dbReference>
<evidence type="ECO:0000313" key="1">
    <source>
        <dbReference type="EMBL" id="QAT42923.1"/>
    </source>
</evidence>
<protein>
    <submittedName>
        <fullName evidence="1">Uncharacterized protein</fullName>
    </submittedName>
</protein>
<name>A0A410PVH2_9FIRM</name>
<organism evidence="1 2">
    <name type="scientific">Aminipila luticellarii</name>
    <dbReference type="NCBI Taxonomy" id="2507160"/>
    <lineage>
        <taxon>Bacteria</taxon>
        <taxon>Bacillati</taxon>
        <taxon>Bacillota</taxon>
        <taxon>Clostridia</taxon>
        <taxon>Peptostreptococcales</taxon>
        <taxon>Anaerovoracaceae</taxon>
        <taxon>Aminipila</taxon>
    </lineage>
</organism>
<proteinExistence type="predicted"/>
<accession>A0A410PVH2</accession>
<dbReference type="KEGG" id="amij:EQM06_06555"/>